<feature type="transmembrane region" description="Helical" evidence="3">
    <location>
        <begin position="251"/>
        <end position="272"/>
    </location>
</feature>
<comment type="caution">
    <text evidence="5">The sequence shown here is derived from an EMBL/GenBank/DDBJ whole genome shotgun (WGS) entry which is preliminary data.</text>
</comment>
<organism evidence="5 6">
    <name type="scientific">Candidatus Anaerobiospirillum pullistercoris</name>
    <dbReference type="NCBI Taxonomy" id="2838452"/>
    <lineage>
        <taxon>Bacteria</taxon>
        <taxon>Pseudomonadati</taxon>
        <taxon>Pseudomonadota</taxon>
        <taxon>Gammaproteobacteria</taxon>
        <taxon>Aeromonadales</taxon>
        <taxon>Succinivibrionaceae</taxon>
        <taxon>Anaerobiospirillum</taxon>
    </lineage>
</organism>
<sequence length="647" mass="71447">MDVEELASLESQKKFCAELVDLVSKENFVLLAGERGSGRTVLCEQVVNETDSKMRAVFIPCHKDMQLQRLRELFLQQLLPNMEFDTNLNLPDSLLKVHIPHNNKILVVVDDADMVVSSFFNELMALYEQFLGQGRFSFILVGQPLWAEEKMQQAELHSKTHVTLKQIPPLNLQESMVLARHVFALNNTMQIYKALQQRLPERLTGAKGNISRIIAITEKLMKEPTVPQTSQDVGRKNKLQINKTKKKSSSVGIFVTIVCIFIVVLCLVPVFFGGSFFSDDEGTGTQAQVANENSLLLDEGNNSFDESTALDDGLLPPTVSGGIDAETTERQTEHSVTLSGEELERIEGGANGSGYPRGVDRSVAQNAAAQQVATLRREDNRNHFRPDAHAQEMTTVDVSATQQQALLAQRQAAAAAAALERQQQELAAQQAAAQQAAQRQQQAAAQQAAQANNSQNRQDLDRAAQDKIAADRARAQAAQQQQANNQQPARSQQQQQRQQQTAAQQATPPRPTLRAGQVINLADEQRQQRAAAQRQQQAQRPATASRPTGRAVEGNINEVRAIPDSHFTVQIVSSSSRANITAAAQGLSGRYWILETRYNNRPWYILLSGDYASRDAAQAAARQIPQSVSQGATPFAKRIMDIKPEIR</sequence>
<feature type="compositionally biased region" description="Low complexity" evidence="2">
    <location>
        <begin position="528"/>
        <end position="540"/>
    </location>
</feature>
<feature type="region of interest" description="Disordered" evidence="2">
    <location>
        <begin position="524"/>
        <end position="550"/>
    </location>
</feature>
<keyword evidence="1" id="KW-0175">Coiled coil</keyword>
<keyword evidence="3" id="KW-0472">Membrane</keyword>
<reference evidence="5" key="1">
    <citation type="journal article" date="2021" name="PeerJ">
        <title>Extensive microbial diversity within the chicken gut microbiome revealed by metagenomics and culture.</title>
        <authorList>
            <person name="Gilroy R."/>
            <person name="Ravi A."/>
            <person name="Getino M."/>
            <person name="Pursley I."/>
            <person name="Horton D.L."/>
            <person name="Alikhan N.F."/>
            <person name="Baker D."/>
            <person name="Gharbi K."/>
            <person name="Hall N."/>
            <person name="Watson M."/>
            <person name="Adriaenssens E.M."/>
            <person name="Foster-Nyarko E."/>
            <person name="Jarju S."/>
            <person name="Secka A."/>
            <person name="Antonio M."/>
            <person name="Oren A."/>
            <person name="Chaudhuri R.R."/>
            <person name="La Ragione R."/>
            <person name="Hildebrand F."/>
            <person name="Pallen M.J."/>
        </authorList>
    </citation>
    <scope>NUCLEOTIDE SEQUENCE</scope>
    <source>
        <strain evidence="5">USASDec5-558</strain>
    </source>
</reference>
<dbReference type="GO" id="GO:0042834">
    <property type="term" value="F:peptidoglycan binding"/>
    <property type="evidence" value="ECO:0007669"/>
    <property type="project" value="InterPro"/>
</dbReference>
<evidence type="ECO:0000256" key="2">
    <source>
        <dbReference type="SAM" id="MobiDB-lite"/>
    </source>
</evidence>
<evidence type="ECO:0000256" key="3">
    <source>
        <dbReference type="SAM" id="Phobius"/>
    </source>
</evidence>
<keyword evidence="3" id="KW-1133">Transmembrane helix</keyword>
<dbReference type="Gene3D" id="3.30.70.1070">
    <property type="entry name" value="Sporulation related repeat"/>
    <property type="match status" value="1"/>
</dbReference>
<evidence type="ECO:0000259" key="4">
    <source>
        <dbReference type="PROSITE" id="PS51724"/>
    </source>
</evidence>
<name>A0A9D2B0X2_9GAMM</name>
<protein>
    <submittedName>
        <fullName evidence="5">AAA family ATPase</fullName>
    </submittedName>
</protein>
<feature type="region of interest" description="Disordered" evidence="2">
    <location>
        <begin position="298"/>
        <end position="340"/>
    </location>
</feature>
<dbReference type="InterPro" id="IPR049945">
    <property type="entry name" value="AAA_22"/>
</dbReference>
<dbReference type="InterPro" id="IPR036680">
    <property type="entry name" value="SPOR-like_sf"/>
</dbReference>
<dbReference type="SUPFAM" id="SSF52540">
    <property type="entry name" value="P-loop containing nucleoside triphosphate hydrolases"/>
    <property type="match status" value="1"/>
</dbReference>
<dbReference type="Pfam" id="PF13401">
    <property type="entry name" value="AAA_22"/>
    <property type="match status" value="1"/>
</dbReference>
<reference evidence="5" key="2">
    <citation type="submission" date="2021-04" db="EMBL/GenBank/DDBJ databases">
        <authorList>
            <person name="Gilroy R."/>
        </authorList>
    </citation>
    <scope>NUCLEOTIDE SEQUENCE</scope>
    <source>
        <strain evidence="5">USASDec5-558</strain>
    </source>
</reference>
<dbReference type="GO" id="GO:0016887">
    <property type="term" value="F:ATP hydrolysis activity"/>
    <property type="evidence" value="ECO:0007669"/>
    <property type="project" value="InterPro"/>
</dbReference>
<proteinExistence type="predicted"/>
<dbReference type="AlphaFoldDB" id="A0A9D2B0X2"/>
<accession>A0A9D2B0X2</accession>
<dbReference type="Pfam" id="PF05036">
    <property type="entry name" value="SPOR"/>
    <property type="match status" value="1"/>
</dbReference>
<keyword evidence="3" id="KW-0812">Transmembrane</keyword>
<feature type="compositionally biased region" description="Low complexity" evidence="2">
    <location>
        <begin position="475"/>
        <end position="506"/>
    </location>
</feature>
<dbReference type="SUPFAM" id="SSF110997">
    <property type="entry name" value="Sporulation related repeat"/>
    <property type="match status" value="1"/>
</dbReference>
<dbReference type="InterPro" id="IPR007730">
    <property type="entry name" value="SPOR-like_dom"/>
</dbReference>
<feature type="region of interest" description="Disordered" evidence="2">
    <location>
        <begin position="444"/>
        <end position="512"/>
    </location>
</feature>
<feature type="domain" description="SPOR" evidence="4">
    <location>
        <begin position="561"/>
        <end position="639"/>
    </location>
</feature>
<dbReference type="InterPro" id="IPR027417">
    <property type="entry name" value="P-loop_NTPase"/>
</dbReference>
<gene>
    <name evidence="5" type="ORF">H9850_02785</name>
</gene>
<feature type="coiled-coil region" evidence="1">
    <location>
        <begin position="409"/>
        <end position="439"/>
    </location>
</feature>
<evidence type="ECO:0000313" key="5">
    <source>
        <dbReference type="EMBL" id="HIX56379.1"/>
    </source>
</evidence>
<dbReference type="PROSITE" id="PS51724">
    <property type="entry name" value="SPOR"/>
    <property type="match status" value="1"/>
</dbReference>
<dbReference type="Proteomes" id="UP000886829">
    <property type="component" value="Unassembled WGS sequence"/>
</dbReference>
<dbReference type="EMBL" id="DXEV01000051">
    <property type="protein sequence ID" value="HIX56379.1"/>
    <property type="molecule type" value="Genomic_DNA"/>
</dbReference>
<evidence type="ECO:0000256" key="1">
    <source>
        <dbReference type="SAM" id="Coils"/>
    </source>
</evidence>
<evidence type="ECO:0000313" key="6">
    <source>
        <dbReference type="Proteomes" id="UP000886829"/>
    </source>
</evidence>
<dbReference type="Gene3D" id="3.40.50.300">
    <property type="entry name" value="P-loop containing nucleotide triphosphate hydrolases"/>
    <property type="match status" value="1"/>
</dbReference>
<feature type="compositionally biased region" description="Basic and acidic residues" evidence="2">
    <location>
        <begin position="458"/>
        <end position="474"/>
    </location>
</feature>